<dbReference type="Gene3D" id="3.90.79.10">
    <property type="entry name" value="Nucleoside Triphosphate Pyrophosphohydrolase"/>
    <property type="match status" value="1"/>
</dbReference>
<feature type="binding site" evidence="10">
    <location>
        <position position="118"/>
    </location>
    <ligand>
        <name>Mn(2+)</name>
        <dbReference type="ChEBI" id="CHEBI:29035"/>
    </ligand>
</feature>
<evidence type="ECO:0000256" key="6">
    <source>
        <dbReference type="ARBA" id="ARBA00022842"/>
    </source>
</evidence>
<evidence type="ECO:0000256" key="1">
    <source>
        <dbReference type="ARBA" id="ARBA00004826"/>
    </source>
</evidence>
<feature type="active site" evidence="10">
    <location>
        <position position="69"/>
    </location>
</feature>
<keyword evidence="13" id="KW-1185">Reference proteome</keyword>
<feature type="active site" evidence="10">
    <location>
        <position position="118"/>
    </location>
</feature>
<evidence type="ECO:0000256" key="4">
    <source>
        <dbReference type="ARBA" id="ARBA00022490"/>
    </source>
</evidence>
<dbReference type="InterPro" id="IPR011876">
    <property type="entry name" value="IsopentenylPP_isomerase_typ1"/>
</dbReference>
<evidence type="ECO:0000256" key="2">
    <source>
        <dbReference type="ARBA" id="ARBA00007579"/>
    </source>
</evidence>
<dbReference type="GO" id="GO:0004452">
    <property type="term" value="F:isopentenyl-diphosphate delta-isomerase activity"/>
    <property type="evidence" value="ECO:0007669"/>
    <property type="project" value="UniProtKB-EC"/>
</dbReference>
<dbReference type="PIRSF" id="PIRSF018427">
    <property type="entry name" value="Isopntndiph_ism"/>
    <property type="match status" value="1"/>
</dbReference>
<keyword evidence="8 10" id="KW-0414">Isoprene biosynthesis</keyword>
<comment type="similarity">
    <text evidence="2 10">Belongs to the IPP isomerase type 1 family.</text>
</comment>
<dbReference type="EC" id="5.3.3.2" evidence="3 10"/>
<comment type="cofactor">
    <cofactor evidence="10">
        <name>Mn(2+)</name>
        <dbReference type="ChEBI" id="CHEBI:29035"/>
    </cofactor>
    <text evidence="10">Binds 1 Mn(2+) ion per subunit.</text>
</comment>
<feature type="binding site" evidence="10">
    <location>
        <position position="89"/>
    </location>
    <ligand>
        <name>Mg(2+)</name>
        <dbReference type="ChEBI" id="CHEBI:18420"/>
    </ligand>
</feature>
<name>A0ABS2RGK9_9ACTN</name>
<feature type="binding site" evidence="10">
    <location>
        <position position="34"/>
    </location>
    <ligand>
        <name>Mn(2+)</name>
        <dbReference type="ChEBI" id="CHEBI:29035"/>
    </ligand>
</feature>
<evidence type="ECO:0000313" key="13">
    <source>
        <dbReference type="Proteomes" id="UP000704762"/>
    </source>
</evidence>
<keyword evidence="4 10" id="KW-0963">Cytoplasm</keyword>
<evidence type="ECO:0000256" key="7">
    <source>
        <dbReference type="ARBA" id="ARBA00023211"/>
    </source>
</evidence>
<feature type="binding site" evidence="10">
    <location>
        <position position="116"/>
    </location>
    <ligand>
        <name>Mn(2+)</name>
        <dbReference type="ChEBI" id="CHEBI:29035"/>
    </ligand>
</feature>
<dbReference type="InterPro" id="IPR015797">
    <property type="entry name" value="NUDIX_hydrolase-like_dom_sf"/>
</dbReference>
<dbReference type="NCBIfam" id="TIGR02150">
    <property type="entry name" value="IPP_isom_1"/>
    <property type="match status" value="1"/>
</dbReference>
<evidence type="ECO:0000256" key="8">
    <source>
        <dbReference type="ARBA" id="ARBA00023229"/>
    </source>
</evidence>
<comment type="cofactor">
    <cofactor evidence="10">
        <name>Mg(2+)</name>
        <dbReference type="ChEBI" id="CHEBI:18420"/>
    </cofactor>
    <text evidence="10">Binds 1 Mg(2+) ion per subunit. The magnesium ion binds only when substrate is bound.</text>
</comment>
<dbReference type="EMBL" id="JAFBCF010000001">
    <property type="protein sequence ID" value="MBM7798140.1"/>
    <property type="molecule type" value="Genomic_DNA"/>
</dbReference>
<dbReference type="SUPFAM" id="SSF55811">
    <property type="entry name" value="Nudix"/>
    <property type="match status" value="1"/>
</dbReference>
<feature type="binding site" evidence="10">
    <location>
        <position position="71"/>
    </location>
    <ligand>
        <name>Mn(2+)</name>
        <dbReference type="ChEBI" id="CHEBI:29035"/>
    </ligand>
</feature>
<dbReference type="InterPro" id="IPR000086">
    <property type="entry name" value="NUDIX_hydrolase_dom"/>
</dbReference>
<keyword evidence="9 10" id="KW-0413">Isomerase</keyword>
<dbReference type="RefSeq" id="WP_204916730.1">
    <property type="nucleotide sequence ID" value="NZ_BAAAQP010000011.1"/>
</dbReference>
<dbReference type="Pfam" id="PF00293">
    <property type="entry name" value="NUDIX"/>
    <property type="match status" value="1"/>
</dbReference>
<organism evidence="12 13">
    <name type="scientific">Microlunatus panaciterrae</name>
    <dbReference type="NCBI Taxonomy" id="400768"/>
    <lineage>
        <taxon>Bacteria</taxon>
        <taxon>Bacillati</taxon>
        <taxon>Actinomycetota</taxon>
        <taxon>Actinomycetes</taxon>
        <taxon>Propionibacteriales</taxon>
        <taxon>Propionibacteriaceae</taxon>
        <taxon>Microlunatus</taxon>
    </lineage>
</organism>
<protein>
    <recommendedName>
        <fullName evidence="3 10">Isopentenyl-diphosphate Delta-isomerase</fullName>
        <shortName evidence="10">IPP isomerase</shortName>
        <ecNumber evidence="3 10">5.3.3.2</ecNumber>
    </recommendedName>
    <alternativeName>
        <fullName evidence="10">IPP:DMAPP isomerase</fullName>
    </alternativeName>
    <alternativeName>
        <fullName evidence="10">Isopentenyl pyrophosphate isomerase</fullName>
    </alternativeName>
</protein>
<dbReference type="Proteomes" id="UP000704762">
    <property type="component" value="Unassembled WGS sequence"/>
</dbReference>
<dbReference type="PANTHER" id="PTHR10885:SF0">
    <property type="entry name" value="ISOPENTENYL-DIPHOSPHATE DELTA-ISOMERASE"/>
    <property type="match status" value="1"/>
</dbReference>
<keyword evidence="7 10" id="KW-0464">Manganese</keyword>
<feature type="binding site" evidence="10">
    <location>
        <position position="27"/>
    </location>
    <ligand>
        <name>Mn(2+)</name>
        <dbReference type="ChEBI" id="CHEBI:29035"/>
    </ligand>
</feature>
<reference evidence="12 13" key="1">
    <citation type="submission" date="2021-01" db="EMBL/GenBank/DDBJ databases">
        <title>Sequencing the genomes of 1000 actinobacteria strains.</title>
        <authorList>
            <person name="Klenk H.-P."/>
        </authorList>
    </citation>
    <scope>NUCLEOTIDE SEQUENCE [LARGE SCALE GENOMIC DNA]</scope>
    <source>
        <strain evidence="12 13">DSM 18662</strain>
    </source>
</reference>
<evidence type="ECO:0000256" key="3">
    <source>
        <dbReference type="ARBA" id="ARBA00012057"/>
    </source>
</evidence>
<evidence type="ECO:0000256" key="10">
    <source>
        <dbReference type="HAMAP-Rule" id="MF_00202"/>
    </source>
</evidence>
<evidence type="ECO:0000256" key="9">
    <source>
        <dbReference type="ARBA" id="ARBA00023235"/>
    </source>
</evidence>
<evidence type="ECO:0000259" key="11">
    <source>
        <dbReference type="PROSITE" id="PS51462"/>
    </source>
</evidence>
<comment type="function">
    <text evidence="10">Catalyzes the 1,3-allylic rearrangement of the homoallylic substrate isopentenyl (IPP) to its highly electrophilic allylic isomer, dimethylallyl diphosphate (DMAPP).</text>
</comment>
<evidence type="ECO:0000313" key="12">
    <source>
        <dbReference type="EMBL" id="MBM7798140.1"/>
    </source>
</evidence>
<dbReference type="NCBIfam" id="NF002995">
    <property type="entry name" value="PRK03759.1"/>
    <property type="match status" value="1"/>
</dbReference>
<dbReference type="PANTHER" id="PTHR10885">
    <property type="entry name" value="ISOPENTENYL-DIPHOSPHATE DELTA-ISOMERASE"/>
    <property type="match status" value="1"/>
</dbReference>
<keyword evidence="6 10" id="KW-0460">Magnesium</keyword>
<feature type="domain" description="Nudix hydrolase" evidence="11">
    <location>
        <begin position="32"/>
        <end position="169"/>
    </location>
</feature>
<keyword evidence="5 10" id="KW-0479">Metal-binding</keyword>
<dbReference type="HAMAP" id="MF_00202">
    <property type="entry name" value="Idi"/>
    <property type="match status" value="1"/>
</dbReference>
<gene>
    <name evidence="10" type="primary">idi</name>
    <name evidence="12" type="ORF">JOE57_001061</name>
</gene>
<accession>A0ABS2RGK9</accession>
<comment type="catalytic activity">
    <reaction evidence="10">
        <text>isopentenyl diphosphate = dimethylallyl diphosphate</text>
        <dbReference type="Rhea" id="RHEA:23284"/>
        <dbReference type="ChEBI" id="CHEBI:57623"/>
        <dbReference type="ChEBI" id="CHEBI:128769"/>
        <dbReference type="EC" id="5.3.3.2"/>
    </reaction>
</comment>
<dbReference type="CDD" id="cd02885">
    <property type="entry name" value="NUDIX_IPP_Isomerase"/>
    <property type="match status" value="1"/>
</dbReference>
<dbReference type="PROSITE" id="PS51462">
    <property type="entry name" value="NUDIX"/>
    <property type="match status" value="1"/>
</dbReference>
<proteinExistence type="inferred from homology"/>
<dbReference type="InterPro" id="IPR056375">
    <property type="entry name" value="Idi_bact"/>
</dbReference>
<sequence>MTEVDDPVVLVDPQGEPIGEHPKSTVHHAATPLHLAFSLYLFNASGQLLLTRRALSKATWPGVWTNSCCGHPLPGEEFESAIRRRLGTELGMDVTDLRCALPDFAYTAQDASGIRENEICPVFVGAPVHPNRGPDPNPEEVMDWSWVPWRDAVAAMSATPFAFSPWAVRQVSQLATSSSP</sequence>
<comment type="subcellular location">
    <subcellularLocation>
        <location evidence="10">Cytoplasm</location>
    </subcellularLocation>
</comment>
<comment type="pathway">
    <text evidence="1 10">Isoprenoid biosynthesis; dimethylallyl diphosphate biosynthesis; dimethylallyl diphosphate from isopentenyl diphosphate: step 1/1.</text>
</comment>
<evidence type="ECO:0000256" key="5">
    <source>
        <dbReference type="ARBA" id="ARBA00022723"/>
    </source>
</evidence>
<comment type="caution">
    <text evidence="12">The sequence shown here is derived from an EMBL/GenBank/DDBJ whole genome shotgun (WGS) entry which is preliminary data.</text>
</comment>